<organism evidence="1 2">
    <name type="scientific">Rhodoferax lacus</name>
    <dbReference type="NCBI Taxonomy" id="2184758"/>
    <lineage>
        <taxon>Bacteria</taxon>
        <taxon>Pseudomonadati</taxon>
        <taxon>Pseudomonadota</taxon>
        <taxon>Betaproteobacteria</taxon>
        <taxon>Burkholderiales</taxon>
        <taxon>Comamonadaceae</taxon>
        <taxon>Rhodoferax</taxon>
    </lineage>
</organism>
<reference evidence="1 2" key="1">
    <citation type="submission" date="2018-05" db="EMBL/GenBank/DDBJ databases">
        <title>Rhodoferax soyangensis sp.nov., isolated from an oligotrophic freshwater lake.</title>
        <authorList>
            <person name="Park M."/>
        </authorList>
    </citation>
    <scope>NUCLEOTIDE SEQUENCE [LARGE SCALE GENOMIC DNA]</scope>
    <source>
        <strain evidence="1 2">IMCC26218</strain>
    </source>
</reference>
<name>A0A3E1RDD9_9BURK</name>
<dbReference type="Proteomes" id="UP000260665">
    <property type="component" value="Unassembled WGS sequence"/>
</dbReference>
<gene>
    <name evidence="1" type="ORF">DIC66_09650</name>
</gene>
<protein>
    <submittedName>
        <fullName evidence="1">Uncharacterized protein</fullName>
    </submittedName>
</protein>
<dbReference type="AlphaFoldDB" id="A0A3E1RDD9"/>
<sequence>MTTANINRFIQHLCSAFEALGAQVPMERAEHMAVLVHSAMESPRRRYHVSDHALYMCEGMAPRQVLAAIFHDVIYVQLDDGIAPHLAELLTPIISRQGQELVLLKTGADDYGLQLCLDLFGFKPGQLLTLAGGLNEFLSAAVAVQLLQPWLKPSDLLAVVASIEATVPFRPLQVDGQDCSMVLAARVRAQACRVMGLAEGAVLDDLVHAVMCDAVAIANRDLGSFAEPDAGKFVAATWLLIEESNAPLAAVGSYTLKDYREALTRMQVFLDGLEAAHVFRHFGGIPEAQTYARMTSTAAANVGFASVLLQLKIMSVTLIEALALQSGGDGPVSMFLGDLSAAGGKPERIDDYLPACKGATGLDPLLLQLMEQGRPQDPRSDLTVSPLTAYIYRCLGPEGCASVMAQARRMANGELSAHALLRTLPAPMLEGIIDACARIAVSRRERLQGLKAELLATPAAAPTHLARPAP</sequence>
<dbReference type="RefSeq" id="WP_117176501.1">
    <property type="nucleotide sequence ID" value="NZ_QFZK01000004.1"/>
</dbReference>
<dbReference type="EMBL" id="QFZK01000004">
    <property type="protein sequence ID" value="RFO97375.1"/>
    <property type="molecule type" value="Genomic_DNA"/>
</dbReference>
<proteinExistence type="predicted"/>
<evidence type="ECO:0000313" key="2">
    <source>
        <dbReference type="Proteomes" id="UP000260665"/>
    </source>
</evidence>
<dbReference type="OrthoDB" id="5484018at2"/>
<evidence type="ECO:0000313" key="1">
    <source>
        <dbReference type="EMBL" id="RFO97375.1"/>
    </source>
</evidence>
<keyword evidence="2" id="KW-1185">Reference proteome</keyword>
<accession>A0A3E1RDD9</accession>
<comment type="caution">
    <text evidence="1">The sequence shown here is derived from an EMBL/GenBank/DDBJ whole genome shotgun (WGS) entry which is preliminary data.</text>
</comment>